<organism evidence="2 3">
    <name type="scientific">Pseudogracilibacillus auburnensis</name>
    <dbReference type="NCBI Taxonomy" id="1494959"/>
    <lineage>
        <taxon>Bacteria</taxon>
        <taxon>Bacillati</taxon>
        <taxon>Bacillota</taxon>
        <taxon>Bacilli</taxon>
        <taxon>Bacillales</taxon>
        <taxon>Bacillaceae</taxon>
        <taxon>Pseudogracilibacillus</taxon>
    </lineage>
</organism>
<proteinExistence type="predicted"/>
<protein>
    <submittedName>
        <fullName evidence="2">Uncharacterized protein</fullName>
    </submittedName>
</protein>
<reference evidence="2 3" key="1">
    <citation type="submission" date="2018-05" db="EMBL/GenBank/DDBJ databases">
        <title>Genomic Encyclopedia of Type Strains, Phase IV (KMG-IV): sequencing the most valuable type-strain genomes for metagenomic binning, comparative biology and taxonomic classification.</title>
        <authorList>
            <person name="Goeker M."/>
        </authorList>
    </citation>
    <scope>NUCLEOTIDE SEQUENCE [LARGE SCALE GENOMIC DNA]</scope>
    <source>
        <strain evidence="2 3">DSM 28556</strain>
    </source>
</reference>
<name>A0A2V3VF47_9BACI</name>
<gene>
    <name evidence="2" type="ORF">DFR56_12911</name>
</gene>
<feature type="transmembrane region" description="Helical" evidence="1">
    <location>
        <begin position="36"/>
        <end position="54"/>
    </location>
</feature>
<evidence type="ECO:0000313" key="2">
    <source>
        <dbReference type="EMBL" id="PXW80357.1"/>
    </source>
</evidence>
<sequence length="55" mass="6423">MNRDNGTTDGTMEKQRQEIERKKQYDIVTGLGWRNFGIAFLVIVIAIVIYAVFFR</sequence>
<keyword evidence="1" id="KW-0472">Membrane</keyword>
<comment type="caution">
    <text evidence="2">The sequence shown here is derived from an EMBL/GenBank/DDBJ whole genome shotgun (WGS) entry which is preliminary data.</text>
</comment>
<keyword evidence="1" id="KW-0812">Transmembrane</keyword>
<accession>A0A2V3VF47</accession>
<keyword evidence="1" id="KW-1133">Transmembrane helix</keyword>
<dbReference type="Proteomes" id="UP000247978">
    <property type="component" value="Unassembled WGS sequence"/>
</dbReference>
<dbReference type="RefSeq" id="WP_158525772.1">
    <property type="nucleotide sequence ID" value="NZ_JBHUHB010000001.1"/>
</dbReference>
<keyword evidence="3" id="KW-1185">Reference proteome</keyword>
<dbReference type="AlphaFoldDB" id="A0A2V3VF47"/>
<dbReference type="OrthoDB" id="2974605at2"/>
<dbReference type="EMBL" id="QJJQ01000029">
    <property type="protein sequence ID" value="PXW80357.1"/>
    <property type="molecule type" value="Genomic_DNA"/>
</dbReference>
<evidence type="ECO:0000256" key="1">
    <source>
        <dbReference type="SAM" id="Phobius"/>
    </source>
</evidence>
<evidence type="ECO:0000313" key="3">
    <source>
        <dbReference type="Proteomes" id="UP000247978"/>
    </source>
</evidence>